<dbReference type="OrthoDB" id="9795979at2"/>
<evidence type="ECO:0000256" key="7">
    <source>
        <dbReference type="PIRSR" id="PIRSR618044-1"/>
    </source>
</evidence>
<dbReference type="InterPro" id="IPR001967">
    <property type="entry name" value="Peptidase_S11_N"/>
</dbReference>
<feature type="binding site" evidence="8">
    <location>
        <position position="214"/>
    </location>
    <ligand>
        <name>substrate</name>
    </ligand>
</feature>
<dbReference type="STRING" id="1105367.CG50_03155"/>
<dbReference type="PANTHER" id="PTHR21581:SF6">
    <property type="entry name" value="TRAFFICKING PROTEIN PARTICLE COMPLEX SUBUNIT 12"/>
    <property type="match status" value="1"/>
</dbReference>
<feature type="region of interest" description="Disordered" evidence="10">
    <location>
        <begin position="442"/>
        <end position="479"/>
    </location>
</feature>
<evidence type="ECO:0000313" key="13">
    <source>
        <dbReference type="EMBL" id="KFI30723.1"/>
    </source>
</evidence>
<evidence type="ECO:0000256" key="10">
    <source>
        <dbReference type="SAM" id="MobiDB-lite"/>
    </source>
</evidence>
<reference evidence="13 14" key="1">
    <citation type="submission" date="2014-03" db="EMBL/GenBank/DDBJ databases">
        <title>Genome of Paenirhodobacter enshiensis DW2-9.</title>
        <authorList>
            <person name="Wang D."/>
            <person name="Wang G."/>
        </authorList>
    </citation>
    <scope>NUCLEOTIDE SEQUENCE [LARGE SCALE GENOMIC DNA]</scope>
    <source>
        <strain evidence="13 14">DW2-9</strain>
    </source>
</reference>
<keyword evidence="5" id="KW-0573">Peptidoglycan synthesis</keyword>
<dbReference type="GO" id="GO:0006508">
    <property type="term" value="P:proteolysis"/>
    <property type="evidence" value="ECO:0007669"/>
    <property type="project" value="InterPro"/>
</dbReference>
<dbReference type="Pfam" id="PF00768">
    <property type="entry name" value="Peptidase_S11"/>
    <property type="match status" value="1"/>
</dbReference>
<keyword evidence="6" id="KW-0961">Cell wall biogenesis/degradation</keyword>
<keyword evidence="13" id="KW-0645">Protease</keyword>
<dbReference type="GO" id="GO:0009252">
    <property type="term" value="P:peptidoglycan biosynthetic process"/>
    <property type="evidence" value="ECO:0007669"/>
    <property type="project" value="UniProtKB-KW"/>
</dbReference>
<evidence type="ECO:0000256" key="1">
    <source>
        <dbReference type="ARBA" id="ARBA00007164"/>
    </source>
</evidence>
<keyword evidence="13" id="KW-0121">Carboxypeptidase</keyword>
<dbReference type="PANTHER" id="PTHR21581">
    <property type="entry name" value="D-ALANYL-D-ALANINE CARBOXYPEPTIDASE"/>
    <property type="match status" value="1"/>
</dbReference>
<keyword evidence="4" id="KW-0133">Cell shape</keyword>
<dbReference type="AlphaFoldDB" id="A0A086Y8X3"/>
<feature type="compositionally biased region" description="Acidic residues" evidence="10">
    <location>
        <begin position="293"/>
        <end position="302"/>
    </location>
</feature>
<keyword evidence="2 11" id="KW-0732">Signal</keyword>
<dbReference type="InterPro" id="IPR018044">
    <property type="entry name" value="Peptidase_S11"/>
</dbReference>
<feature type="active site" description="Acyl-ester intermediate" evidence="7">
    <location>
        <position position="51"/>
    </location>
</feature>
<name>A0A086Y8X3_9RHOB</name>
<feature type="chain" id="PRO_5001817570" evidence="11">
    <location>
        <begin position="23"/>
        <end position="558"/>
    </location>
</feature>
<feature type="compositionally biased region" description="Low complexity" evidence="10">
    <location>
        <begin position="347"/>
        <end position="365"/>
    </location>
</feature>
<dbReference type="SUPFAM" id="SSF56601">
    <property type="entry name" value="beta-lactamase/transpeptidase-like"/>
    <property type="match status" value="1"/>
</dbReference>
<evidence type="ECO:0000313" key="14">
    <source>
        <dbReference type="Proteomes" id="UP000028824"/>
    </source>
</evidence>
<proteinExistence type="inferred from homology"/>
<dbReference type="EMBL" id="JFZB01000001">
    <property type="protein sequence ID" value="KFI30723.1"/>
    <property type="molecule type" value="Genomic_DNA"/>
</dbReference>
<feature type="region of interest" description="Disordered" evidence="10">
    <location>
        <begin position="281"/>
        <end position="394"/>
    </location>
</feature>
<organism evidence="13 14">
    <name type="scientific">Paenirhodobacter enshiensis</name>
    <dbReference type="NCBI Taxonomy" id="1105367"/>
    <lineage>
        <taxon>Bacteria</taxon>
        <taxon>Pseudomonadati</taxon>
        <taxon>Pseudomonadota</taxon>
        <taxon>Alphaproteobacteria</taxon>
        <taxon>Rhodobacterales</taxon>
        <taxon>Rhodobacter group</taxon>
        <taxon>Paenirhodobacter</taxon>
    </lineage>
</organism>
<feature type="compositionally biased region" description="Low complexity" evidence="10">
    <location>
        <begin position="323"/>
        <end position="339"/>
    </location>
</feature>
<comment type="caution">
    <text evidence="13">The sequence shown here is derived from an EMBL/GenBank/DDBJ whole genome shotgun (WGS) entry which is preliminary data.</text>
</comment>
<dbReference type="InterPro" id="IPR012338">
    <property type="entry name" value="Beta-lactam/transpept-like"/>
</dbReference>
<evidence type="ECO:0000256" key="2">
    <source>
        <dbReference type="ARBA" id="ARBA00022729"/>
    </source>
</evidence>
<evidence type="ECO:0000256" key="11">
    <source>
        <dbReference type="SAM" id="SignalP"/>
    </source>
</evidence>
<evidence type="ECO:0000256" key="8">
    <source>
        <dbReference type="PIRSR" id="PIRSR618044-2"/>
    </source>
</evidence>
<evidence type="ECO:0000256" key="3">
    <source>
        <dbReference type="ARBA" id="ARBA00022801"/>
    </source>
</evidence>
<gene>
    <name evidence="13" type="ORF">CG50_03155</name>
</gene>
<evidence type="ECO:0000256" key="6">
    <source>
        <dbReference type="ARBA" id="ARBA00023316"/>
    </source>
</evidence>
<feature type="active site" evidence="7">
    <location>
        <position position="111"/>
    </location>
</feature>
<evidence type="ECO:0000256" key="4">
    <source>
        <dbReference type="ARBA" id="ARBA00022960"/>
    </source>
</evidence>
<evidence type="ECO:0000259" key="12">
    <source>
        <dbReference type="Pfam" id="PF00768"/>
    </source>
</evidence>
<evidence type="ECO:0000256" key="9">
    <source>
        <dbReference type="RuleBase" id="RU004016"/>
    </source>
</evidence>
<feature type="active site" description="Proton acceptor" evidence="7">
    <location>
        <position position="54"/>
    </location>
</feature>
<dbReference type="GO" id="GO:0071555">
    <property type="term" value="P:cell wall organization"/>
    <property type="evidence" value="ECO:0007669"/>
    <property type="project" value="UniProtKB-KW"/>
</dbReference>
<accession>A0A086Y8X3</accession>
<protein>
    <submittedName>
        <fullName evidence="13">D-alanyl-D-alanine carboxypeptidase</fullName>
    </submittedName>
</protein>
<comment type="similarity">
    <text evidence="1 9">Belongs to the peptidase S11 family.</text>
</comment>
<dbReference type="PRINTS" id="PR00725">
    <property type="entry name" value="DADACBPTASE1"/>
</dbReference>
<dbReference type="eggNOG" id="COG1686">
    <property type="taxonomic scope" value="Bacteria"/>
</dbReference>
<dbReference type="GO" id="GO:0008360">
    <property type="term" value="P:regulation of cell shape"/>
    <property type="evidence" value="ECO:0007669"/>
    <property type="project" value="UniProtKB-KW"/>
</dbReference>
<feature type="compositionally biased region" description="Basic and acidic residues" evidence="10">
    <location>
        <begin position="468"/>
        <end position="479"/>
    </location>
</feature>
<dbReference type="GO" id="GO:0009002">
    <property type="term" value="F:serine-type D-Ala-D-Ala carboxypeptidase activity"/>
    <property type="evidence" value="ECO:0007669"/>
    <property type="project" value="InterPro"/>
</dbReference>
<keyword evidence="14" id="KW-1185">Reference proteome</keyword>
<feature type="domain" description="Peptidase S11 D-alanyl-D-alanine carboxypeptidase A N-terminal" evidence="12">
    <location>
        <begin position="26"/>
        <end position="244"/>
    </location>
</feature>
<keyword evidence="3" id="KW-0378">Hydrolase</keyword>
<sequence length="558" mass="58559">MRRVRFGLVAILLLAFPAMSLAAPFAAYVMDARTGETLYSQNADTRLYPASLTKMMTLYIVFDAIEHGKLSLDTMVTVSANAAGQAPSRLGLRTGQQIQLRYLIRGAAIKSANDAAAAMGDFIGGNEAGFAAKMNAMAQRLGMKNTTFKNANGLTREGHLSTAHDMAILGRHLIYDFPQYYGLFSRRTADAGIAKVASTNRKFLDAYDGADGIKTGYTVAAGFNLVASAQRGNKRVIGAIFGATSPAERNTKMAALLDMGFQRSPGSVKGASATPQLVALRPSGDVAGPEVNGAEDADEEDGAAVAPSNSQRPMARPEDGQPAAPDAAYVAATETRPSVRPVPSPVPVSATAAPQPAEQPAMQTAGPASVRPLIRPVPAPRDGRTTAAATPQSAALPEHAFVQSAAPQPETVAMAAEPVFPPDTIEQGDADPRAPVLVQGAAPKPESQRKSPHNDTVILASLSPPAPSREKTREMVSRSEGQRSWGISIGSFASKYAAERAMLQVALTESDTLSSATRNVQARKSAFEATFVNMTRSDAELACARLAARASTCSLIGH</sequence>
<dbReference type="Proteomes" id="UP000028824">
    <property type="component" value="Unassembled WGS sequence"/>
</dbReference>
<dbReference type="Gene3D" id="3.40.710.10">
    <property type="entry name" value="DD-peptidase/beta-lactamase superfamily"/>
    <property type="match status" value="1"/>
</dbReference>
<feature type="signal peptide" evidence="11">
    <location>
        <begin position="1"/>
        <end position="22"/>
    </location>
</feature>
<evidence type="ECO:0000256" key="5">
    <source>
        <dbReference type="ARBA" id="ARBA00022984"/>
    </source>
</evidence>